<dbReference type="InterPro" id="IPR015131">
    <property type="entry name" value="Killer_tox_Kp4"/>
</dbReference>
<keyword evidence="4" id="KW-1185">Reference proteome</keyword>
<protein>
    <recommendedName>
        <fullName evidence="2">Killer toxin Kp4 domain-containing protein</fullName>
    </recommendedName>
</protein>
<dbReference type="Pfam" id="PF09044">
    <property type="entry name" value="Kp4"/>
    <property type="match status" value="1"/>
</dbReference>
<evidence type="ECO:0000256" key="1">
    <source>
        <dbReference type="SAM" id="SignalP"/>
    </source>
</evidence>
<reference evidence="4" key="2">
    <citation type="journal article" date="2018" name="Nat. Commun.">
        <title>Extreme sensitivity to ultraviolet light in the fungal pathogen causing white-nose syndrome of bats.</title>
        <authorList>
            <person name="Palmer J.M."/>
            <person name="Drees K.P."/>
            <person name="Foster J.T."/>
            <person name="Lindner D.L."/>
        </authorList>
    </citation>
    <scope>NUCLEOTIDE SEQUENCE [LARGE SCALE GENOMIC DNA]</scope>
    <source>
        <strain evidence="4">UAMH 10579</strain>
    </source>
</reference>
<keyword evidence="1" id="KW-0732">Signal</keyword>
<evidence type="ECO:0000313" key="4">
    <source>
        <dbReference type="Proteomes" id="UP000091956"/>
    </source>
</evidence>
<dbReference type="SUPFAM" id="SSF55221">
    <property type="entry name" value="Yeast killer toxins"/>
    <property type="match status" value="1"/>
</dbReference>
<dbReference type="GeneID" id="28838717"/>
<dbReference type="AlphaFoldDB" id="A0A1B8GLD9"/>
<dbReference type="Gene3D" id="3.30.430.10">
    <property type="entry name" value="Killer Toxin P4, subunit A"/>
    <property type="match status" value="1"/>
</dbReference>
<accession>A0A1B8GLD9</accession>
<evidence type="ECO:0000259" key="2">
    <source>
        <dbReference type="Pfam" id="PF09044"/>
    </source>
</evidence>
<name>A0A1B8GLD9_9PEZI</name>
<dbReference type="InterPro" id="IPR011329">
    <property type="entry name" value="Killer_tox_Kp4/SMK"/>
</dbReference>
<proteinExistence type="predicted"/>
<feature type="domain" description="Killer toxin Kp4" evidence="2">
    <location>
        <begin position="10"/>
        <end position="127"/>
    </location>
</feature>
<organism evidence="3 4">
    <name type="scientific">Pseudogymnoascus verrucosus</name>
    <dbReference type="NCBI Taxonomy" id="342668"/>
    <lineage>
        <taxon>Eukaryota</taxon>
        <taxon>Fungi</taxon>
        <taxon>Dikarya</taxon>
        <taxon>Ascomycota</taxon>
        <taxon>Pezizomycotina</taxon>
        <taxon>Leotiomycetes</taxon>
        <taxon>Thelebolales</taxon>
        <taxon>Thelebolaceae</taxon>
        <taxon>Pseudogymnoascus</taxon>
    </lineage>
</organism>
<dbReference type="GO" id="GO:0005576">
    <property type="term" value="C:extracellular region"/>
    <property type="evidence" value="ECO:0007669"/>
    <property type="project" value="InterPro"/>
</dbReference>
<dbReference type="OrthoDB" id="4177994at2759"/>
<dbReference type="EMBL" id="KV460227">
    <property type="protein sequence ID" value="OBT96654.1"/>
    <property type="molecule type" value="Genomic_DNA"/>
</dbReference>
<dbReference type="RefSeq" id="XP_018130387.1">
    <property type="nucleotide sequence ID" value="XM_018274796.2"/>
</dbReference>
<sequence length="141" mass="14991">MQIKNFLLPVAMLASTIAAEGINCHGSSNCDTAPDNGLSLSTLVDIVNGIDDNRWYKDGEQIACEWADFFSGALCVFWQGSNGNTGRETKSYIHALADHGCKRCGSVPYGFPGSNDIRNGMLTVNWATHDCLGNGGTGACP</sequence>
<reference evidence="3 4" key="1">
    <citation type="submission" date="2016-03" db="EMBL/GenBank/DDBJ databases">
        <title>Comparative genomics of Pseudogymnoascus destructans, the fungus causing white-nose syndrome of bats.</title>
        <authorList>
            <person name="Palmer J.M."/>
            <person name="Drees K.P."/>
            <person name="Foster J.T."/>
            <person name="Lindner D.L."/>
        </authorList>
    </citation>
    <scope>NUCLEOTIDE SEQUENCE [LARGE SCALE GENOMIC DNA]</scope>
    <source>
        <strain evidence="3 4">UAMH 10579</strain>
    </source>
</reference>
<dbReference type="Proteomes" id="UP000091956">
    <property type="component" value="Unassembled WGS sequence"/>
</dbReference>
<evidence type="ECO:0000313" key="3">
    <source>
        <dbReference type="EMBL" id="OBT96654.1"/>
    </source>
</evidence>
<feature type="signal peptide" evidence="1">
    <location>
        <begin position="1"/>
        <end position="18"/>
    </location>
</feature>
<gene>
    <name evidence="3" type="ORF">VE01_05331</name>
</gene>
<feature type="chain" id="PRO_5008608718" description="Killer toxin Kp4 domain-containing protein" evidence="1">
    <location>
        <begin position="19"/>
        <end position="141"/>
    </location>
</feature>